<sequence length="193" mass="20913">MLRGRWKSAISRTLVLLLSLVWSFIWIGGSSASAVVTGRSLGSQSITAAAWAVVANGRNQPVTRTPYVLVWSVTGGTAYDYLQFRNIGTIPIQGFGVTITQVRLTGNANPREIFFERCNDGSWNVVNHSCSGWISELGTATSGLLTFANLSIGVGSFLEVRARTRPNTQSTFETTLATRITRAHIRLAETSSS</sequence>
<accession>A0A6J6E8W3</accession>
<dbReference type="EMBL" id="CAEZTJ010000126">
    <property type="protein sequence ID" value="CAB4573030.1"/>
    <property type="molecule type" value="Genomic_DNA"/>
</dbReference>
<gene>
    <name evidence="1" type="ORF">UFOPK1650_00813</name>
</gene>
<reference evidence="1" key="1">
    <citation type="submission" date="2020-05" db="EMBL/GenBank/DDBJ databases">
        <authorList>
            <person name="Chiriac C."/>
            <person name="Salcher M."/>
            <person name="Ghai R."/>
            <person name="Kavagutti S V."/>
        </authorList>
    </citation>
    <scope>NUCLEOTIDE SEQUENCE</scope>
</reference>
<evidence type="ECO:0000313" key="1">
    <source>
        <dbReference type="EMBL" id="CAB4573030.1"/>
    </source>
</evidence>
<protein>
    <submittedName>
        <fullName evidence="1">Unannotated protein</fullName>
    </submittedName>
</protein>
<dbReference type="AlphaFoldDB" id="A0A6J6E8W3"/>
<proteinExistence type="predicted"/>
<name>A0A6J6E8W3_9ZZZZ</name>
<organism evidence="1">
    <name type="scientific">freshwater metagenome</name>
    <dbReference type="NCBI Taxonomy" id="449393"/>
    <lineage>
        <taxon>unclassified sequences</taxon>
        <taxon>metagenomes</taxon>
        <taxon>ecological metagenomes</taxon>
    </lineage>
</organism>